<dbReference type="Proteomes" id="UP000664265">
    <property type="component" value="Unassembled WGS sequence"/>
</dbReference>
<evidence type="ECO:0000313" key="1">
    <source>
        <dbReference type="EMBL" id="MBO1363887.1"/>
    </source>
</evidence>
<protein>
    <submittedName>
        <fullName evidence="1">Uncharacterized protein</fullName>
    </submittedName>
</protein>
<name>A0ABS3M6S8_9BACT</name>
<gene>
    <name evidence="1" type="ORF">JHU38_08915</name>
</gene>
<accession>A0ABS3M6S8</accession>
<keyword evidence="2" id="KW-1185">Reference proteome</keyword>
<dbReference type="RefSeq" id="WP_146156983.1">
    <property type="nucleotide sequence ID" value="NZ_JAERMS010000029.1"/>
</dbReference>
<reference evidence="1 2" key="1">
    <citation type="submission" date="2021-01" db="EMBL/GenBank/DDBJ databases">
        <title>Prevotella A2931 sp. nov.</title>
        <authorList>
            <person name="Buhl M."/>
            <person name="Oberhettinger P."/>
        </authorList>
    </citation>
    <scope>NUCLEOTIDE SEQUENCE [LARGE SCALE GENOMIC DNA]</scope>
    <source>
        <strain evidence="1 2">A2931</strain>
    </source>
</reference>
<evidence type="ECO:0000313" key="2">
    <source>
        <dbReference type="Proteomes" id="UP000664265"/>
    </source>
</evidence>
<organism evidence="1 2">
    <name type="scientific">Prevotella illustrans</name>
    <dbReference type="NCBI Taxonomy" id="2800387"/>
    <lineage>
        <taxon>Bacteria</taxon>
        <taxon>Pseudomonadati</taxon>
        <taxon>Bacteroidota</taxon>
        <taxon>Bacteroidia</taxon>
        <taxon>Bacteroidales</taxon>
        <taxon>Prevotellaceae</taxon>
        <taxon>Prevotella</taxon>
    </lineage>
</organism>
<sequence>MQVPNIINHLKLFNFMVTTNIGRIFLQAYNAKYNKNYTAREFFDEVFYPLVFDANKYLQWVQNSPFVQMKAKQKVETLTSQERIEKLDEFHQKIAAGNQDASVALGYAASEEKGFATTSGQVTNMKIMVTQEDVYLSWIGSGLGLGVKGGISILFDNPDLLLDIFEGWKYYRKKVDENILLKGNQLTSAWNAQWLTHRYSKVFNPNNPFANFFPDEEKNGIWGIEPQSWTHLLIGICRHYEQPKLMGYVYGFGQMNTTIGFIPFVLSQIRYMFELYERLFQMRSDDAEKLWGTAFGLQKACQSGVIGIRAMEPKGLEDYISAKKSPKYKKDDINQTILFNTYITWIIAMLNNEELWAKALKFATVLQNFSMGNKQGKTLNSRKVDEVIKATNKMSFINSLVDIVSRCADSEAISEIASVVNTMPTENVPYFLTLVRFQYAKINNNQNK</sequence>
<proteinExistence type="predicted"/>
<comment type="caution">
    <text evidence="1">The sequence shown here is derived from an EMBL/GenBank/DDBJ whole genome shotgun (WGS) entry which is preliminary data.</text>
</comment>
<dbReference type="EMBL" id="JAERMS010000029">
    <property type="protein sequence ID" value="MBO1363887.1"/>
    <property type="molecule type" value="Genomic_DNA"/>
</dbReference>